<dbReference type="InterPro" id="IPR012667">
    <property type="entry name" value="CbtB_put"/>
</dbReference>
<accession>A0A521ADL1</accession>
<name>A0A521ADL1_9RHOB</name>
<proteinExistence type="predicted"/>
<keyword evidence="2" id="KW-1185">Reference proteome</keyword>
<gene>
    <name evidence="1" type="ORF">SAMN06265380_10155</name>
</gene>
<dbReference type="EMBL" id="FXTE01000001">
    <property type="protein sequence ID" value="SMO32856.1"/>
    <property type="molecule type" value="Genomic_DNA"/>
</dbReference>
<dbReference type="Proteomes" id="UP000319555">
    <property type="component" value="Unassembled WGS sequence"/>
</dbReference>
<evidence type="ECO:0000313" key="2">
    <source>
        <dbReference type="Proteomes" id="UP000319555"/>
    </source>
</evidence>
<dbReference type="RefSeq" id="WP_142632876.1">
    <property type="nucleotide sequence ID" value="NZ_CANLVA010000001.1"/>
</dbReference>
<evidence type="ECO:0000313" key="1">
    <source>
        <dbReference type="EMBL" id="SMO32856.1"/>
    </source>
</evidence>
<dbReference type="Pfam" id="PF09489">
    <property type="entry name" value="CbtB"/>
    <property type="match status" value="1"/>
</dbReference>
<reference evidence="1 2" key="1">
    <citation type="submission" date="2017-05" db="EMBL/GenBank/DDBJ databases">
        <authorList>
            <person name="Varghese N."/>
            <person name="Submissions S."/>
        </authorList>
    </citation>
    <scope>NUCLEOTIDE SEQUENCE [LARGE SCALE GENOMIC DNA]</scope>
    <source>
        <strain evidence="1 2">DSM 28009</strain>
    </source>
</reference>
<organism evidence="1 2">
    <name type="scientific">Ruegeria faecimaris</name>
    <dbReference type="NCBI Taxonomy" id="686389"/>
    <lineage>
        <taxon>Bacteria</taxon>
        <taxon>Pseudomonadati</taxon>
        <taxon>Pseudomonadota</taxon>
        <taxon>Alphaproteobacteria</taxon>
        <taxon>Rhodobacterales</taxon>
        <taxon>Roseobacteraceae</taxon>
        <taxon>Ruegeria</taxon>
    </lineage>
</organism>
<sequence>MATQTKTASAARTGFVPVMFAVVLGLGLITLTGHVQAAALHDAAHDVRHATGFPCH</sequence>
<protein>
    <submittedName>
        <fullName evidence="1">Cobalt transporter subunit CbtB</fullName>
    </submittedName>
</protein>
<dbReference type="AlphaFoldDB" id="A0A521ADL1"/>